<evidence type="ECO:0000256" key="6">
    <source>
        <dbReference type="ARBA" id="ARBA00049655"/>
    </source>
</evidence>
<protein>
    <submittedName>
        <fullName evidence="12">Swi3 protein</fullName>
    </submittedName>
</protein>
<dbReference type="PROSITE" id="PS51293">
    <property type="entry name" value="SANT"/>
    <property type="match status" value="1"/>
</dbReference>
<dbReference type="PROSITE" id="PS50934">
    <property type="entry name" value="SWIRM"/>
    <property type="match status" value="1"/>
</dbReference>
<dbReference type="InterPro" id="IPR007526">
    <property type="entry name" value="SWIRM"/>
</dbReference>
<keyword evidence="2" id="KW-0156">Chromatin regulator</keyword>
<evidence type="ECO:0000256" key="1">
    <source>
        <dbReference type="ARBA" id="ARBA00004123"/>
    </source>
</evidence>
<feature type="coiled-coil region" evidence="7">
    <location>
        <begin position="1052"/>
        <end position="1101"/>
    </location>
</feature>
<dbReference type="GO" id="GO:0006355">
    <property type="term" value="P:regulation of DNA-templated transcription"/>
    <property type="evidence" value="ECO:0007669"/>
    <property type="project" value="UniProtKB-ARBA"/>
</dbReference>
<feature type="compositionally biased region" description="Polar residues" evidence="8">
    <location>
        <begin position="608"/>
        <end position="627"/>
    </location>
</feature>
<dbReference type="GO" id="GO:0006338">
    <property type="term" value="P:chromatin remodeling"/>
    <property type="evidence" value="ECO:0007669"/>
    <property type="project" value="UniProtKB-ARBA"/>
</dbReference>
<keyword evidence="4" id="KW-0804">Transcription</keyword>
<feature type="compositionally biased region" description="Basic and acidic residues" evidence="8">
    <location>
        <begin position="598"/>
        <end position="607"/>
    </location>
</feature>
<feature type="compositionally biased region" description="Polar residues" evidence="8">
    <location>
        <begin position="69"/>
        <end position="115"/>
    </location>
</feature>
<keyword evidence="5" id="KW-0539">Nucleus</keyword>
<feature type="compositionally biased region" description="Basic and acidic residues" evidence="8">
    <location>
        <begin position="319"/>
        <end position="333"/>
    </location>
</feature>
<evidence type="ECO:0000313" key="13">
    <source>
        <dbReference type="Proteomes" id="UP001377567"/>
    </source>
</evidence>
<comment type="caution">
    <text evidence="12">The sequence shown here is derived from an EMBL/GenBank/DDBJ whole genome shotgun (WGS) entry which is preliminary data.</text>
</comment>
<feature type="compositionally biased region" description="Low complexity" evidence="8">
    <location>
        <begin position="34"/>
        <end position="46"/>
    </location>
</feature>
<dbReference type="Gene3D" id="1.10.10.10">
    <property type="entry name" value="Winged helix-like DNA-binding domain superfamily/Winged helix DNA-binding domain"/>
    <property type="match status" value="1"/>
</dbReference>
<feature type="compositionally biased region" description="Polar residues" evidence="8">
    <location>
        <begin position="306"/>
        <end position="318"/>
    </location>
</feature>
<feature type="compositionally biased region" description="Basic and acidic residues" evidence="8">
    <location>
        <begin position="915"/>
        <end position="939"/>
    </location>
</feature>
<feature type="compositionally biased region" description="Polar residues" evidence="8">
    <location>
        <begin position="12"/>
        <end position="22"/>
    </location>
</feature>
<feature type="region of interest" description="Disordered" evidence="8">
    <location>
        <begin position="1"/>
        <end position="341"/>
    </location>
</feature>
<comment type="similarity">
    <text evidence="6">Belongs to the SMARCC family.</text>
</comment>
<dbReference type="EMBL" id="BTGD01000003">
    <property type="protein sequence ID" value="GMM54967.1"/>
    <property type="molecule type" value="Genomic_DNA"/>
</dbReference>
<dbReference type="PANTHER" id="PTHR15381:SF1">
    <property type="entry name" value="CHONDROITIN SULFATE PROTEOGLYCAN 5"/>
    <property type="match status" value="1"/>
</dbReference>
<dbReference type="SMART" id="SM00717">
    <property type="entry name" value="SANT"/>
    <property type="match status" value="1"/>
</dbReference>
<evidence type="ECO:0000256" key="5">
    <source>
        <dbReference type="ARBA" id="ARBA00023242"/>
    </source>
</evidence>
<dbReference type="Proteomes" id="UP001377567">
    <property type="component" value="Unassembled WGS sequence"/>
</dbReference>
<feature type="region of interest" description="Disordered" evidence="8">
    <location>
        <begin position="598"/>
        <end position="629"/>
    </location>
</feature>
<dbReference type="PANTHER" id="PTHR15381">
    <property type="entry name" value="CHONDROITIN SULFATE PROTEOGLYCAN 5 -RELATED"/>
    <property type="match status" value="1"/>
</dbReference>
<evidence type="ECO:0000256" key="3">
    <source>
        <dbReference type="ARBA" id="ARBA00023015"/>
    </source>
</evidence>
<feature type="domain" description="Myb-like" evidence="9">
    <location>
        <begin position="639"/>
        <end position="689"/>
    </location>
</feature>
<dbReference type="FunFam" id="1.10.10.10:FF:000020">
    <property type="entry name" value="SWI/SNF complex subunit SMARCC2 isoform c"/>
    <property type="match status" value="1"/>
</dbReference>
<feature type="compositionally biased region" description="Basic and acidic residues" evidence="8">
    <location>
        <begin position="225"/>
        <end position="235"/>
    </location>
</feature>
<feature type="compositionally biased region" description="Basic and acidic residues" evidence="8">
    <location>
        <begin position="404"/>
        <end position="416"/>
    </location>
</feature>
<proteinExistence type="inferred from homology"/>
<feature type="compositionally biased region" description="Low complexity" evidence="8">
    <location>
        <begin position="798"/>
        <end position="809"/>
    </location>
</feature>
<dbReference type="Pfam" id="PF00249">
    <property type="entry name" value="Myb_DNA-binding"/>
    <property type="match status" value="1"/>
</dbReference>
<dbReference type="FunFam" id="1.10.10.60:FF:000014">
    <property type="entry name" value="SWI/SNF complex subunit SMARCC2 isoform C"/>
    <property type="match status" value="1"/>
</dbReference>
<dbReference type="PROSITE" id="PS50090">
    <property type="entry name" value="MYB_LIKE"/>
    <property type="match status" value="1"/>
</dbReference>
<feature type="compositionally biased region" description="Acidic residues" evidence="8">
    <location>
        <begin position="279"/>
        <end position="296"/>
    </location>
</feature>
<feature type="compositionally biased region" description="Acidic residues" evidence="8">
    <location>
        <begin position="902"/>
        <end position="914"/>
    </location>
</feature>
<name>A0AAV5RW72_MAUHU</name>
<sequence length="1209" mass="133947">MDLFNLGDGNSPDDNSLDNFPNNDFDLGGEDTPNIASDNENNSNNGDIHKDQGNANVDLNDMFEEPSHQDTQAQDTEQTPLSQPATNDTHNSPDNSTSNKTETIQQEEPTVTENATETKEPQEEKTTTDAPASTTESQSQTVDVPTTTETENSIDRTAEQTPVTNADRENSAISNSDEQSSKDVSPDSDDESKDVDMEDGDDADNEDKSNDDEDADEDMDTPRSPSRDDNRHEITKGVTVMTVNGQTADEHTNNSSVNGDDATGDGMSTNNLTLGNDGEAAEEDADSLLNEENDEDENHREKSTDFETSPSVAINDSEVMSRNDSNDQMEKTTEMTSVRLPNGDAEISKTTSHITDDHTIKAAAPTMEVNATNTTLPVHDETEKHDTNDMKVKVEATNAEDSDAASKEESNKDKNDNLQSNPTAEDDVTIPQTHEIVIPSYVSWFNLRKIHHIERKSLPEFFTNRIASKTPEIYIKYRNFMVNTYRLNPNEYFSVTSARRNLSGDAASIFRIHKFLMKWGLINYQVGSQKLPKSVEPPYTSEFSTKHDAPRGIFPFESYKPSVQLPDMAKLKKMMDTNDEKSTLYKYLTQERKRSLEEAEIDGHKVTDVSSGTAASTEEEQAPNTQHSVKRPRILENIRDASDKVKWSREDLKKLLFGIQTHGSNWYKVAKHVGTKTPEQCILRFLQLPIEDKFLFQDTKKLPNSSSSTEQGSVVNVSELGPLKFAPHLPFSKSENPVLSTIAFLVGLVDPKVVQSMTNRAIKTMIDEANEAAIETLPDGKITDTNIEPVDAEKPEPESQTEQPSETSKVVAIKDEDTANEEKSNTTTTQDTEEKSNTNVEDGTEKKNAVDESNESDLTALNAAETAEKEDSKDIEMPDAHSADENPSDHSIDNSDGLFGDDNSDDDDSMPDADEEKKEDGKEGEKEDVHIENENKAEITAEDAAPSDAVEANDGDDKNTADENKESKSPQANDGVESKTDVVAEVSAQDEPVEEKPTSNPSPNQVDTTTPDAHHEKQDDSTQPSSYEENNDVKDGSEIALASLGVRSHVFANNEERQMNKLTNQMIQIQLEKLETKLKIFDKLEKSLEFDKKKLERKQEEFLVQRLAFAKSSNTLIEKFDKALGILNHTDDENSSGRGKLSESGIKALSNSVSEMKDLLAKPLRMSLGSKISSGLPSDGDKMDVDEDFEGKIKPVSIENPQVYRYWSA</sequence>
<dbReference type="InterPro" id="IPR036388">
    <property type="entry name" value="WH-like_DNA-bd_sf"/>
</dbReference>
<feature type="compositionally biased region" description="Polar residues" evidence="8">
    <location>
        <begin position="129"/>
        <end position="151"/>
    </location>
</feature>
<feature type="compositionally biased region" description="Basic and acidic residues" evidence="8">
    <location>
        <begin position="116"/>
        <end position="127"/>
    </location>
</feature>
<reference evidence="12 13" key="1">
    <citation type="journal article" date="2023" name="Elife">
        <title>Identification of key yeast species and microbe-microbe interactions impacting larval growth of Drosophila in the wild.</title>
        <authorList>
            <person name="Mure A."/>
            <person name="Sugiura Y."/>
            <person name="Maeda R."/>
            <person name="Honda K."/>
            <person name="Sakurai N."/>
            <person name="Takahashi Y."/>
            <person name="Watada M."/>
            <person name="Katoh T."/>
            <person name="Gotoh A."/>
            <person name="Gotoh Y."/>
            <person name="Taniguchi I."/>
            <person name="Nakamura K."/>
            <person name="Hayashi T."/>
            <person name="Katayama T."/>
            <person name="Uemura T."/>
            <person name="Hattori Y."/>
        </authorList>
    </citation>
    <scope>NUCLEOTIDE SEQUENCE [LARGE SCALE GENOMIC DNA]</scope>
    <source>
        <strain evidence="12 13">KH-74</strain>
    </source>
</reference>
<dbReference type="SUPFAM" id="SSF46689">
    <property type="entry name" value="Homeodomain-like"/>
    <property type="match status" value="2"/>
</dbReference>
<feature type="domain" description="SANT" evidence="11">
    <location>
        <begin position="642"/>
        <end position="693"/>
    </location>
</feature>
<evidence type="ECO:0000259" key="9">
    <source>
        <dbReference type="PROSITE" id="PS50090"/>
    </source>
</evidence>
<dbReference type="GO" id="GO:0003677">
    <property type="term" value="F:DNA binding"/>
    <property type="evidence" value="ECO:0007669"/>
    <property type="project" value="UniProtKB-ARBA"/>
</dbReference>
<accession>A0AAV5RW72</accession>
<evidence type="ECO:0000256" key="7">
    <source>
        <dbReference type="SAM" id="Coils"/>
    </source>
</evidence>
<dbReference type="Gene3D" id="1.10.10.60">
    <property type="entry name" value="Homeodomain-like"/>
    <property type="match status" value="1"/>
</dbReference>
<organism evidence="12 13">
    <name type="scientific">Maudiozyma humilis</name>
    <name type="common">Sour dough yeast</name>
    <name type="synonym">Kazachstania humilis</name>
    <dbReference type="NCBI Taxonomy" id="51915"/>
    <lineage>
        <taxon>Eukaryota</taxon>
        <taxon>Fungi</taxon>
        <taxon>Dikarya</taxon>
        <taxon>Ascomycota</taxon>
        <taxon>Saccharomycotina</taxon>
        <taxon>Saccharomycetes</taxon>
        <taxon>Saccharomycetales</taxon>
        <taxon>Saccharomycetaceae</taxon>
        <taxon>Maudiozyma</taxon>
    </lineage>
</organism>
<evidence type="ECO:0000259" key="10">
    <source>
        <dbReference type="PROSITE" id="PS50934"/>
    </source>
</evidence>
<dbReference type="GO" id="GO:0016514">
    <property type="term" value="C:SWI/SNF complex"/>
    <property type="evidence" value="ECO:0007669"/>
    <property type="project" value="UniProtKB-ARBA"/>
</dbReference>
<dbReference type="InterPro" id="IPR017884">
    <property type="entry name" value="SANT_dom"/>
</dbReference>
<keyword evidence="7" id="KW-0175">Coiled coil</keyword>
<dbReference type="GO" id="GO:0048858">
    <property type="term" value="P:cell projection morphogenesis"/>
    <property type="evidence" value="ECO:0007669"/>
    <property type="project" value="TreeGrafter"/>
</dbReference>
<dbReference type="InterPro" id="IPR009057">
    <property type="entry name" value="Homeodomain-like_sf"/>
</dbReference>
<keyword evidence="13" id="KW-1185">Reference proteome</keyword>
<evidence type="ECO:0000313" key="12">
    <source>
        <dbReference type="EMBL" id="GMM54967.1"/>
    </source>
</evidence>
<feature type="compositionally biased region" description="Polar residues" evidence="8">
    <location>
        <begin position="998"/>
        <end position="1011"/>
    </location>
</feature>
<feature type="domain" description="SWIRM" evidence="10">
    <location>
        <begin position="436"/>
        <end position="533"/>
    </location>
</feature>
<dbReference type="CDD" id="cd00167">
    <property type="entry name" value="SANT"/>
    <property type="match status" value="1"/>
</dbReference>
<evidence type="ECO:0000256" key="4">
    <source>
        <dbReference type="ARBA" id="ARBA00023163"/>
    </source>
</evidence>
<dbReference type="AlphaFoldDB" id="A0AAV5RW72"/>
<feature type="region of interest" description="Disordered" evidence="8">
    <location>
        <begin position="396"/>
        <end position="431"/>
    </location>
</feature>
<evidence type="ECO:0000259" key="11">
    <source>
        <dbReference type="PROSITE" id="PS51293"/>
    </source>
</evidence>
<feature type="compositionally biased region" description="Basic and acidic residues" evidence="8">
    <location>
        <begin position="866"/>
        <end position="893"/>
    </location>
</feature>
<feature type="compositionally biased region" description="Acidic residues" evidence="8">
    <location>
        <begin position="186"/>
        <end position="219"/>
    </location>
</feature>
<dbReference type="Pfam" id="PF04433">
    <property type="entry name" value="SWIRM"/>
    <property type="match status" value="1"/>
</dbReference>
<gene>
    <name evidence="12" type="ORF">DAKH74_015830</name>
</gene>
<feature type="compositionally biased region" description="Polar residues" evidence="8">
    <location>
        <begin position="241"/>
        <end position="258"/>
    </location>
</feature>
<keyword evidence="3" id="KW-0805">Transcription regulation</keyword>
<dbReference type="InterPro" id="IPR032451">
    <property type="entry name" value="SMARCC_C"/>
</dbReference>
<feature type="compositionally biased region" description="Basic and acidic residues" evidence="8">
    <location>
        <begin position="955"/>
        <end position="968"/>
    </location>
</feature>
<comment type="subcellular location">
    <subcellularLocation>
        <location evidence="1">Nucleus</location>
    </subcellularLocation>
</comment>
<feature type="compositionally biased region" description="Basic and acidic residues" evidence="8">
    <location>
        <begin position="812"/>
        <end position="824"/>
    </location>
</feature>
<dbReference type="Pfam" id="PF16495">
    <property type="entry name" value="SWIRM-assoc_1"/>
    <property type="match status" value="1"/>
</dbReference>
<dbReference type="InterPro" id="IPR001005">
    <property type="entry name" value="SANT/Myb"/>
</dbReference>
<evidence type="ECO:0000256" key="2">
    <source>
        <dbReference type="ARBA" id="ARBA00022853"/>
    </source>
</evidence>
<feature type="region of interest" description="Disordered" evidence="8">
    <location>
        <begin position="775"/>
        <end position="1036"/>
    </location>
</feature>
<evidence type="ECO:0000256" key="8">
    <source>
        <dbReference type="SAM" id="MobiDB-lite"/>
    </source>
</evidence>